<sequence length="132" mass="14912">MKKALLLATLIIALASCKKDETPNNNSGLFAKWELAFRYGGWAPAQRVTNSGDFYEFKRDSTYVRYIDNKVTASGRFSIHINETRDTLKFGTIKFTNPESTEAWAQTPNSITIGTSIADGPSYEYRKVNSKW</sequence>
<dbReference type="AlphaFoldDB" id="A0A1S9PD20"/>
<accession>A0A1S9PD20</accession>
<dbReference type="RefSeq" id="WP_078349595.1">
    <property type="nucleotide sequence ID" value="NZ_MBTF01000023.1"/>
</dbReference>
<evidence type="ECO:0000313" key="2">
    <source>
        <dbReference type="Proteomes" id="UP000189739"/>
    </source>
</evidence>
<evidence type="ECO:0008006" key="3">
    <source>
        <dbReference type="Google" id="ProtNLM"/>
    </source>
</evidence>
<evidence type="ECO:0000313" key="1">
    <source>
        <dbReference type="EMBL" id="OOQ58882.1"/>
    </source>
</evidence>
<reference evidence="1 2" key="1">
    <citation type="submission" date="2016-07" db="EMBL/GenBank/DDBJ databases">
        <title>Genomic analysis of zinc-resistant bacterium Mucilaginibacter pedocola TBZ30.</title>
        <authorList>
            <person name="Huang J."/>
            <person name="Tang J."/>
        </authorList>
    </citation>
    <scope>NUCLEOTIDE SEQUENCE [LARGE SCALE GENOMIC DNA]</scope>
    <source>
        <strain evidence="1 2">TBZ30</strain>
    </source>
</reference>
<gene>
    <name evidence="1" type="ORF">BC343_09575</name>
</gene>
<name>A0A1S9PD20_9SPHI</name>
<keyword evidence="2" id="KW-1185">Reference proteome</keyword>
<dbReference type="PROSITE" id="PS51257">
    <property type="entry name" value="PROKAR_LIPOPROTEIN"/>
    <property type="match status" value="1"/>
</dbReference>
<protein>
    <recommendedName>
        <fullName evidence="3">Lipocalin-like domain-containing protein</fullName>
    </recommendedName>
</protein>
<dbReference type="EMBL" id="MBTF01000023">
    <property type="protein sequence ID" value="OOQ58882.1"/>
    <property type="molecule type" value="Genomic_DNA"/>
</dbReference>
<organism evidence="1 2">
    <name type="scientific">Mucilaginibacter pedocola</name>
    <dbReference type="NCBI Taxonomy" id="1792845"/>
    <lineage>
        <taxon>Bacteria</taxon>
        <taxon>Pseudomonadati</taxon>
        <taxon>Bacteroidota</taxon>
        <taxon>Sphingobacteriia</taxon>
        <taxon>Sphingobacteriales</taxon>
        <taxon>Sphingobacteriaceae</taxon>
        <taxon>Mucilaginibacter</taxon>
    </lineage>
</organism>
<proteinExistence type="predicted"/>
<comment type="caution">
    <text evidence="1">The sequence shown here is derived from an EMBL/GenBank/DDBJ whole genome shotgun (WGS) entry which is preliminary data.</text>
</comment>
<dbReference type="OrthoDB" id="797442at2"/>
<dbReference type="Proteomes" id="UP000189739">
    <property type="component" value="Unassembled WGS sequence"/>
</dbReference>